<dbReference type="Proteomes" id="UP000184226">
    <property type="component" value="Unassembled WGS sequence"/>
</dbReference>
<dbReference type="SUPFAM" id="SSF52096">
    <property type="entry name" value="ClpP/crotonase"/>
    <property type="match status" value="1"/>
</dbReference>
<dbReference type="Gene3D" id="3.40.50.720">
    <property type="entry name" value="NAD(P)-binding Rossmann-like Domain"/>
    <property type="match status" value="1"/>
</dbReference>
<dbReference type="InterPro" id="IPR029045">
    <property type="entry name" value="ClpP/crotonase-like_dom_sf"/>
</dbReference>
<name>A0A1M6B8S3_9BURK</name>
<dbReference type="CDD" id="cd06558">
    <property type="entry name" value="crotonase-like"/>
    <property type="match status" value="1"/>
</dbReference>
<dbReference type="InterPro" id="IPR006176">
    <property type="entry name" value="3-OHacyl-CoA_DH_NAD-bd"/>
</dbReference>
<evidence type="ECO:0000256" key="2">
    <source>
        <dbReference type="ARBA" id="ARBA00007005"/>
    </source>
</evidence>
<keyword evidence="6" id="KW-0520">NAD</keyword>
<keyword evidence="14" id="KW-1185">Reference proteome</keyword>
<dbReference type="GO" id="GO:0006635">
    <property type="term" value="P:fatty acid beta-oxidation"/>
    <property type="evidence" value="ECO:0007669"/>
    <property type="project" value="UniProtKB-UniPathway"/>
</dbReference>
<dbReference type="InterPro" id="IPR008927">
    <property type="entry name" value="6-PGluconate_DH-like_C_sf"/>
</dbReference>
<dbReference type="Pfam" id="PF00725">
    <property type="entry name" value="3HCDH"/>
    <property type="match status" value="1"/>
</dbReference>
<keyword evidence="5" id="KW-0560">Oxidoreductase</keyword>
<protein>
    <submittedName>
        <fullName evidence="13">Short chain enoyl-CoA hydratase</fullName>
    </submittedName>
</protein>
<evidence type="ECO:0000259" key="12">
    <source>
        <dbReference type="Pfam" id="PF02737"/>
    </source>
</evidence>
<dbReference type="RefSeq" id="WP_073110006.1">
    <property type="nucleotide sequence ID" value="NZ_FQXE01000024.1"/>
</dbReference>
<dbReference type="GO" id="GO:0016509">
    <property type="term" value="F:long-chain (3S)-3-hydroxyacyl-CoA dehydrogenase (NAD+) activity"/>
    <property type="evidence" value="ECO:0007669"/>
    <property type="project" value="TreeGrafter"/>
</dbReference>
<dbReference type="GO" id="GO:0004300">
    <property type="term" value="F:enoyl-CoA hydratase activity"/>
    <property type="evidence" value="ECO:0007669"/>
    <property type="project" value="TreeGrafter"/>
</dbReference>
<dbReference type="InterPro" id="IPR050136">
    <property type="entry name" value="FA_oxidation_alpha_subunit"/>
</dbReference>
<dbReference type="Pfam" id="PF00378">
    <property type="entry name" value="ECH_1"/>
    <property type="match status" value="1"/>
</dbReference>
<dbReference type="Gene3D" id="3.90.226.10">
    <property type="entry name" value="2-enoyl-CoA Hydratase, Chain A, domain 1"/>
    <property type="match status" value="1"/>
</dbReference>
<dbReference type="OrthoDB" id="5287258at2"/>
<evidence type="ECO:0000256" key="5">
    <source>
        <dbReference type="ARBA" id="ARBA00023002"/>
    </source>
</evidence>
<accession>A0A1M6B8S3</accession>
<evidence type="ECO:0000256" key="3">
    <source>
        <dbReference type="ARBA" id="ARBA00022832"/>
    </source>
</evidence>
<evidence type="ECO:0000256" key="7">
    <source>
        <dbReference type="ARBA" id="ARBA00023098"/>
    </source>
</evidence>
<keyword evidence="9" id="KW-0511">Multifunctional enzyme</keyword>
<dbReference type="UniPathway" id="UPA00659"/>
<evidence type="ECO:0000259" key="11">
    <source>
        <dbReference type="Pfam" id="PF00725"/>
    </source>
</evidence>
<evidence type="ECO:0000256" key="6">
    <source>
        <dbReference type="ARBA" id="ARBA00023027"/>
    </source>
</evidence>
<dbReference type="InterPro" id="IPR001753">
    <property type="entry name" value="Enoyl-CoA_hydra/iso"/>
</dbReference>
<dbReference type="GO" id="GO:0070403">
    <property type="term" value="F:NAD+ binding"/>
    <property type="evidence" value="ECO:0007669"/>
    <property type="project" value="InterPro"/>
</dbReference>
<proteinExistence type="inferred from homology"/>
<feature type="domain" description="3-hydroxyacyl-CoA dehydrogenase C-terminal" evidence="11">
    <location>
        <begin position="487"/>
        <end position="575"/>
    </location>
</feature>
<dbReference type="AlphaFoldDB" id="A0A1M6B8S3"/>
<evidence type="ECO:0000256" key="4">
    <source>
        <dbReference type="ARBA" id="ARBA00022963"/>
    </source>
</evidence>
<evidence type="ECO:0000313" key="13">
    <source>
        <dbReference type="EMBL" id="SHI45154.1"/>
    </source>
</evidence>
<dbReference type="EMBL" id="FQXE01000024">
    <property type="protein sequence ID" value="SHI45154.1"/>
    <property type="molecule type" value="Genomic_DNA"/>
</dbReference>
<dbReference type="Gene3D" id="1.10.1040.10">
    <property type="entry name" value="N-(1-d-carboxylethyl)-l-norvaline Dehydrogenase, domain 2"/>
    <property type="match status" value="2"/>
</dbReference>
<dbReference type="InterPro" id="IPR013328">
    <property type="entry name" value="6PGD_dom2"/>
</dbReference>
<gene>
    <name evidence="13" type="ORF">SAMN04488135_12428</name>
</gene>
<dbReference type="SUPFAM" id="SSF48179">
    <property type="entry name" value="6-phosphogluconate dehydrogenase C-terminal domain-like"/>
    <property type="match status" value="2"/>
</dbReference>
<evidence type="ECO:0000256" key="1">
    <source>
        <dbReference type="ARBA" id="ARBA00005005"/>
    </source>
</evidence>
<evidence type="ECO:0000256" key="10">
    <source>
        <dbReference type="ARBA" id="ARBA00049556"/>
    </source>
</evidence>
<keyword evidence="4" id="KW-0442">Lipid degradation</keyword>
<comment type="pathway">
    <text evidence="1">Lipid metabolism; fatty acid beta-oxidation.</text>
</comment>
<feature type="domain" description="3-hydroxyacyl-CoA dehydrogenase NAD binding" evidence="12">
    <location>
        <begin position="310"/>
        <end position="483"/>
    </location>
</feature>
<dbReference type="SUPFAM" id="SSF51735">
    <property type="entry name" value="NAD(P)-binding Rossmann-fold domains"/>
    <property type="match status" value="1"/>
</dbReference>
<keyword evidence="7" id="KW-0443">Lipid metabolism</keyword>
<evidence type="ECO:0000256" key="8">
    <source>
        <dbReference type="ARBA" id="ARBA00023239"/>
    </source>
</evidence>
<comment type="catalytic activity">
    <reaction evidence="10">
        <text>a (3S)-3-hydroxyacyl-CoA + NAD(+) = a 3-oxoacyl-CoA + NADH + H(+)</text>
        <dbReference type="Rhea" id="RHEA:22432"/>
        <dbReference type="ChEBI" id="CHEBI:15378"/>
        <dbReference type="ChEBI" id="CHEBI:57318"/>
        <dbReference type="ChEBI" id="CHEBI:57540"/>
        <dbReference type="ChEBI" id="CHEBI:57945"/>
        <dbReference type="ChEBI" id="CHEBI:90726"/>
        <dbReference type="EC" id="1.1.1.35"/>
    </reaction>
</comment>
<evidence type="ECO:0000256" key="9">
    <source>
        <dbReference type="ARBA" id="ARBA00023268"/>
    </source>
</evidence>
<organism evidence="13 14">
    <name type="scientific">Pollutimonas bauzanensis</name>
    <dbReference type="NCBI Taxonomy" id="658167"/>
    <lineage>
        <taxon>Bacteria</taxon>
        <taxon>Pseudomonadati</taxon>
        <taxon>Pseudomonadota</taxon>
        <taxon>Betaproteobacteria</taxon>
        <taxon>Burkholderiales</taxon>
        <taxon>Alcaligenaceae</taxon>
        <taxon>Pollutimonas</taxon>
    </lineage>
</organism>
<dbReference type="InterPro" id="IPR036291">
    <property type="entry name" value="NAD(P)-bd_dom_sf"/>
</dbReference>
<dbReference type="InterPro" id="IPR006108">
    <property type="entry name" value="3HC_DH_C"/>
</dbReference>
<comment type="similarity">
    <text evidence="2">In the central section; belongs to the 3-hydroxyacyl-CoA dehydrogenase family.</text>
</comment>
<dbReference type="Pfam" id="PF02737">
    <property type="entry name" value="3HCDH_N"/>
    <property type="match status" value="1"/>
</dbReference>
<keyword evidence="8" id="KW-0456">Lyase</keyword>
<dbReference type="PANTHER" id="PTHR43612">
    <property type="entry name" value="TRIFUNCTIONAL ENZYME SUBUNIT ALPHA"/>
    <property type="match status" value="1"/>
</dbReference>
<evidence type="ECO:0000313" key="14">
    <source>
        <dbReference type="Proteomes" id="UP000184226"/>
    </source>
</evidence>
<dbReference type="PANTHER" id="PTHR43612:SF3">
    <property type="entry name" value="TRIFUNCTIONAL ENZYME SUBUNIT ALPHA, MITOCHONDRIAL"/>
    <property type="match status" value="1"/>
</dbReference>
<dbReference type="STRING" id="658167.SAMN04488135_12428"/>
<sequence>MTSNFESLGLRNFSCRVDADSVAWLAMDCLDSPVNRLSAEVLDEFSRALDYFEQALPAGLVIHSTKDAGFIAGANIDEFAGLDTPEKGRELVARGWTLFDRLAKTPYPTLALIRGHCLGGGLELALACRYRLVVDQAGTSLALPEVMLGIFPGWGGMRRLPELIGAPAALDMMLTGRAQDARKAARLGLADGMVAPRLMHQAAKMLVLGGKPRRKAQGLGRWLNHPWARPLVARRTARKLDARDPQHHYPAPRAILQIWARHKGNALEAPGLVDQLIRSDTARNLLRVFRLQERLKGYGKKGPHACHSGHVHVIGAGVMGGDIAAWCALKGLTVTLQDQDRGRIAAAQGRASALFARKKRDPREARAAADRLLPDPKGDGIRRADLVIEAITEDADIKRRLYAQIEPLLKPGAILATNTSSLSLETLRAGLQAPQRLIGLHFFNPVARMPLVEVVETAEMDPGVKAAAYAFVGQIDKLPLPVQSTPGFLVNAVLAPYMLEAMRCVDEGIKPETIDAAMLAFGMPMGPIELIDTVGLDIARDAGRQLSGAASMPACLETRLARKQLGRKSGQGFYPWKNDKPVKQGAGPIPAGLAQRLLTPLIEKTREQVDSGVVADADLADAGVVFGTGFAPFTGGPLHYAAQEHGRILATQGLVHKD</sequence>
<reference evidence="13 14" key="1">
    <citation type="submission" date="2016-11" db="EMBL/GenBank/DDBJ databases">
        <authorList>
            <person name="Jaros S."/>
            <person name="Januszkiewicz K."/>
            <person name="Wedrychowicz H."/>
        </authorList>
    </citation>
    <scope>NUCLEOTIDE SEQUENCE [LARGE SCALE GENOMIC DNA]</scope>
    <source>
        <strain evidence="13 14">CGMCC 1.10190</strain>
    </source>
</reference>
<keyword evidence="3" id="KW-0276">Fatty acid metabolism</keyword>